<proteinExistence type="predicted"/>
<dbReference type="InterPro" id="IPR017853">
    <property type="entry name" value="GH"/>
</dbReference>
<organism evidence="1 2">
    <name type="scientific">Syntrophobacter fumaroxidans (strain DSM 10017 / MPOB)</name>
    <dbReference type="NCBI Taxonomy" id="335543"/>
    <lineage>
        <taxon>Bacteria</taxon>
        <taxon>Pseudomonadati</taxon>
        <taxon>Thermodesulfobacteriota</taxon>
        <taxon>Syntrophobacteria</taxon>
        <taxon>Syntrophobacterales</taxon>
        <taxon>Syntrophobacteraceae</taxon>
        <taxon>Syntrophobacter</taxon>
    </lineage>
</organism>
<dbReference type="EMBL" id="CP000478">
    <property type="protein sequence ID" value="ABK16478.1"/>
    <property type="molecule type" value="Genomic_DNA"/>
</dbReference>
<dbReference type="eggNOG" id="COG1649">
    <property type="taxonomic scope" value="Bacteria"/>
</dbReference>
<accession>A0LGC6</accession>
<dbReference type="InterPro" id="IPR029062">
    <property type="entry name" value="Class_I_gatase-like"/>
</dbReference>
<dbReference type="RefSeq" id="WP_011697651.1">
    <property type="nucleotide sequence ID" value="NC_008554.1"/>
</dbReference>
<dbReference type="InParanoid" id="A0LGC6"/>
<dbReference type="AlphaFoldDB" id="A0LGC6"/>
<name>A0LGC6_SYNFM</name>
<dbReference type="OrthoDB" id="9774125at2"/>
<protein>
    <recommendedName>
        <fullName evidence="3">Beta-galactosidase trimerisation domain-containing protein</fullName>
    </recommendedName>
</protein>
<evidence type="ECO:0000313" key="2">
    <source>
        <dbReference type="Proteomes" id="UP000001784"/>
    </source>
</evidence>
<dbReference type="STRING" id="335543.Sfum_0780"/>
<dbReference type="Gene3D" id="3.40.50.880">
    <property type="match status" value="1"/>
</dbReference>
<dbReference type="InterPro" id="IPR028212">
    <property type="entry name" value="GHL6"/>
</dbReference>
<dbReference type="Gene3D" id="3.20.20.80">
    <property type="entry name" value="Glycosidases"/>
    <property type="match status" value="1"/>
</dbReference>
<gene>
    <name evidence="1" type="ordered locus">Sfum_0780</name>
</gene>
<dbReference type="KEGG" id="sfu:Sfum_0780"/>
<dbReference type="Pfam" id="PF14871">
    <property type="entry name" value="GHL6"/>
    <property type="match status" value="1"/>
</dbReference>
<dbReference type="HOGENOM" id="CLU_428894_0_0_7"/>
<dbReference type="Proteomes" id="UP000001784">
    <property type="component" value="Chromosome"/>
</dbReference>
<keyword evidence="2" id="KW-1185">Reference proteome</keyword>
<sequence>MKRRFFLKILGLLGLQSAPWLDSILPGARFLAEAASPTRPADRAQPGPRSAPAWFEKYRVHAHTRLTLRMLGEDVFSRAAQHFRAMGVHVVVRHIKSGSEGAWWPSAVGATAPEAKNRNIAREIIESAHREGLNIIVYHRHMEDDHMAESHPDWVCKDWLGRPMRTRRGKYMCLNSPYTDYYLQRVTELVRMGADGFYFDDSHMPKTGCWCQYCRKLFREQTGQAHPRRPDARDPVWNKLIDFNNWTIERAFRKWSHGLHNENPNVVLLVSGNTWPAIVDRHLTDRVFRIADSGKSEFSLPAREFPKWRLYHLSSDMKPFETDAKIALGYTMIRDVADGRPGHIWIYGLKDDLSSLYAVAGVVSHGCIANLDIPENSISAHPFKKAVALGNTVSPYFSGSRPMRWAAVHFTEHGRDQYLASPEAALTRVLYPYYGAYRALLRSRVPVGVISDSQLEEGNLEDYKVLFLPAPKTLTGTMAQSVQKFRDQGNLVVENRDEWAWHANVGSDRAVNDFLAALGPQMSKVPVRVSGGPEKMHAVFFTNPAGTRLTVSLCNDFSWVPTGGPANWRERARGLSERDGIPSPCDGVKILLRGKRPPRKIFEAVSGKSLSTGASGEDTVIDVPRFEYMAVVVVEWEG</sequence>
<dbReference type="CDD" id="cd03143">
    <property type="entry name" value="A4_beta-galactosidase_middle_domain"/>
    <property type="match status" value="1"/>
</dbReference>
<dbReference type="SUPFAM" id="SSF51445">
    <property type="entry name" value="(Trans)glycosidases"/>
    <property type="match status" value="1"/>
</dbReference>
<evidence type="ECO:0000313" key="1">
    <source>
        <dbReference type="EMBL" id="ABK16478.1"/>
    </source>
</evidence>
<evidence type="ECO:0008006" key="3">
    <source>
        <dbReference type="Google" id="ProtNLM"/>
    </source>
</evidence>
<reference evidence="1 2" key="1">
    <citation type="submission" date="2006-10" db="EMBL/GenBank/DDBJ databases">
        <title>Complete sequence of Syntrophobacter fumaroxidans MPOB.</title>
        <authorList>
            <consortium name="US DOE Joint Genome Institute"/>
            <person name="Copeland A."/>
            <person name="Lucas S."/>
            <person name="Lapidus A."/>
            <person name="Barry K."/>
            <person name="Detter J.C."/>
            <person name="Glavina del Rio T."/>
            <person name="Hammon N."/>
            <person name="Israni S."/>
            <person name="Pitluck S."/>
            <person name="Goltsman E.G."/>
            <person name="Martinez M."/>
            <person name="Schmutz J."/>
            <person name="Larimer F."/>
            <person name="Land M."/>
            <person name="Hauser L."/>
            <person name="Kyrpides N."/>
            <person name="Kim E."/>
            <person name="Boone D.R."/>
            <person name="Brockman F."/>
            <person name="Culley D."/>
            <person name="Ferry J."/>
            <person name="Gunsalus R."/>
            <person name="McInerney M.J."/>
            <person name="Morrison M."/>
            <person name="Plugge C."/>
            <person name="Rohlin L."/>
            <person name="Scholten J."/>
            <person name="Sieber J."/>
            <person name="Stams A.J.M."/>
            <person name="Worm P."/>
            <person name="Henstra A.M."/>
            <person name="Richardson P."/>
        </authorList>
    </citation>
    <scope>NUCLEOTIDE SEQUENCE [LARGE SCALE GENOMIC DNA]</scope>
    <source>
        <strain evidence="2">DSM 10017 / MPOB</strain>
    </source>
</reference>